<evidence type="ECO:0000313" key="2">
    <source>
        <dbReference type="Proteomes" id="UP000257109"/>
    </source>
</evidence>
<dbReference type="AlphaFoldDB" id="A0A371G281"/>
<sequence length="159" mass="17613">MIILVVDVFNSRKKTPIGVKEKAHIEHMAGLGLGLELPQSSHLFEDDKSRKEKLSAKLTATGSPEVMRNLESLLETMDSMDSLLVPFICRSITFHQIKAYPSKCEAIEAKTETESKSSWQTEVETEGVSALKTPRPNEIIPGKSRTILDLIKSTLVPHG</sequence>
<accession>A0A371G281</accession>
<name>A0A371G281_MUCPR</name>
<reference evidence="1" key="1">
    <citation type="submission" date="2018-05" db="EMBL/GenBank/DDBJ databases">
        <title>Draft genome of Mucuna pruriens seed.</title>
        <authorList>
            <person name="Nnadi N.E."/>
            <person name="Vos R."/>
            <person name="Hasami M.H."/>
            <person name="Devisetty U.K."/>
            <person name="Aguiy J.C."/>
        </authorList>
    </citation>
    <scope>NUCLEOTIDE SEQUENCE [LARGE SCALE GENOMIC DNA]</scope>
    <source>
        <strain evidence="1">JCA_2017</strain>
    </source>
</reference>
<dbReference type="Proteomes" id="UP000257109">
    <property type="component" value="Unassembled WGS sequence"/>
</dbReference>
<proteinExistence type="predicted"/>
<evidence type="ECO:0000313" key="1">
    <source>
        <dbReference type="EMBL" id="RDX84666.1"/>
    </source>
</evidence>
<protein>
    <submittedName>
        <fullName evidence="1">Uncharacterized protein</fullName>
    </submittedName>
</protein>
<organism evidence="1 2">
    <name type="scientific">Mucuna pruriens</name>
    <name type="common">Velvet bean</name>
    <name type="synonym">Dolichos pruriens</name>
    <dbReference type="NCBI Taxonomy" id="157652"/>
    <lineage>
        <taxon>Eukaryota</taxon>
        <taxon>Viridiplantae</taxon>
        <taxon>Streptophyta</taxon>
        <taxon>Embryophyta</taxon>
        <taxon>Tracheophyta</taxon>
        <taxon>Spermatophyta</taxon>
        <taxon>Magnoliopsida</taxon>
        <taxon>eudicotyledons</taxon>
        <taxon>Gunneridae</taxon>
        <taxon>Pentapetalae</taxon>
        <taxon>rosids</taxon>
        <taxon>fabids</taxon>
        <taxon>Fabales</taxon>
        <taxon>Fabaceae</taxon>
        <taxon>Papilionoideae</taxon>
        <taxon>50 kb inversion clade</taxon>
        <taxon>NPAAA clade</taxon>
        <taxon>indigoferoid/millettioid clade</taxon>
        <taxon>Phaseoleae</taxon>
        <taxon>Mucuna</taxon>
    </lineage>
</organism>
<keyword evidence="2" id="KW-1185">Reference proteome</keyword>
<feature type="non-terminal residue" evidence="1">
    <location>
        <position position="1"/>
    </location>
</feature>
<gene>
    <name evidence="1" type="ORF">CR513_34250</name>
</gene>
<comment type="caution">
    <text evidence="1">The sequence shown here is derived from an EMBL/GenBank/DDBJ whole genome shotgun (WGS) entry which is preliminary data.</text>
</comment>
<dbReference type="EMBL" id="QJKJ01006982">
    <property type="protein sequence ID" value="RDX84666.1"/>
    <property type="molecule type" value="Genomic_DNA"/>
</dbReference>